<evidence type="ECO:0000256" key="9">
    <source>
        <dbReference type="SAM" id="MobiDB-lite"/>
    </source>
</evidence>
<organism evidence="10 11">
    <name type="scientific">Deinandra increscens subsp. villosa</name>
    <dbReference type="NCBI Taxonomy" id="3103831"/>
    <lineage>
        <taxon>Eukaryota</taxon>
        <taxon>Viridiplantae</taxon>
        <taxon>Streptophyta</taxon>
        <taxon>Embryophyta</taxon>
        <taxon>Tracheophyta</taxon>
        <taxon>Spermatophyta</taxon>
        <taxon>Magnoliopsida</taxon>
        <taxon>eudicotyledons</taxon>
        <taxon>Gunneridae</taxon>
        <taxon>Pentapetalae</taxon>
        <taxon>asterids</taxon>
        <taxon>campanulids</taxon>
        <taxon>Asterales</taxon>
        <taxon>Asteraceae</taxon>
        <taxon>Asteroideae</taxon>
        <taxon>Heliantheae alliance</taxon>
        <taxon>Madieae</taxon>
        <taxon>Madiinae</taxon>
        <taxon>Deinandra</taxon>
    </lineage>
</organism>
<keyword evidence="11" id="KW-1185">Reference proteome</keyword>
<comment type="caution">
    <text evidence="10">The sequence shown here is derived from an EMBL/GenBank/DDBJ whole genome shotgun (WGS) entry which is preliminary data.</text>
</comment>
<proteinExistence type="inferred from homology"/>
<keyword evidence="3 8" id="KW-0813">Transport</keyword>
<dbReference type="InterPro" id="IPR003689">
    <property type="entry name" value="ZIP"/>
</dbReference>
<dbReference type="PANTHER" id="PTHR11040:SF44">
    <property type="entry name" value="PROTEIN ZNTC-RELATED"/>
    <property type="match status" value="1"/>
</dbReference>
<evidence type="ECO:0000256" key="1">
    <source>
        <dbReference type="ARBA" id="ARBA00004141"/>
    </source>
</evidence>
<keyword evidence="5 8" id="KW-1133">Transmembrane helix</keyword>
<dbReference type="AlphaFoldDB" id="A0AAP0GYH8"/>
<sequence length="402" mass="43108">MWMLEELYGLLNLGKIKANVPISPGGFIFRNFSESMSATSCSDSPELGPCRDETTAHILKFAAIAAILVSGILGITIPLLSKNWGYFKTNSNLFFTTKAFGAGVILATGFVHMLPEATEALTNTCLPETPWAKFPFSGFIAMMAALTTLLVDFISTQYYESKQMNQSQDVGTDDLAESDSESLIVPLVVNDQNEVFREETGGGIHIVGMHAHAAHHSHGHKEAAEHSEGHSHGFSDDDEDEGGVRHVVVSQVLELGILSHSILIGLSLGVSQSPCTIRPLLGALSFHQFFEGFALGGCISQAKLGTLHSTTMACFFAITTPLGIGIGMIICSFYDPNSPRALVIEGVLDAISAGILVYMALVDLIAADFMSKKMRCNGRLQVVSYIALFLGAGLMALLAVWS</sequence>
<keyword evidence="6 8" id="KW-0406">Ion transport</keyword>
<feature type="transmembrane region" description="Helical" evidence="8">
    <location>
        <begin position="350"/>
        <end position="370"/>
    </location>
</feature>
<evidence type="ECO:0000256" key="2">
    <source>
        <dbReference type="ARBA" id="ARBA00006939"/>
    </source>
</evidence>
<evidence type="ECO:0000256" key="8">
    <source>
        <dbReference type="RuleBase" id="RU362088"/>
    </source>
</evidence>
<evidence type="ECO:0000256" key="6">
    <source>
        <dbReference type="ARBA" id="ARBA00023065"/>
    </source>
</evidence>
<reference evidence="10 11" key="1">
    <citation type="submission" date="2024-04" db="EMBL/GenBank/DDBJ databases">
        <title>The reference genome of an endangered Asteraceae, Deinandra increscens subsp. villosa, native to the Central Coast of California.</title>
        <authorList>
            <person name="Guilliams M."/>
            <person name="Hasenstab-Lehman K."/>
            <person name="Meyer R."/>
            <person name="Mcevoy S."/>
        </authorList>
    </citation>
    <scope>NUCLEOTIDE SEQUENCE [LARGE SCALE GENOMIC DNA]</scope>
    <source>
        <tissue evidence="10">Leaf</tissue>
    </source>
</reference>
<dbReference type="InterPro" id="IPR004698">
    <property type="entry name" value="Zn/Fe_permease_fun/pln"/>
</dbReference>
<dbReference type="PANTHER" id="PTHR11040">
    <property type="entry name" value="ZINC/IRON TRANSPORTER"/>
    <property type="match status" value="1"/>
</dbReference>
<keyword evidence="4 8" id="KW-0812">Transmembrane</keyword>
<feature type="compositionally biased region" description="Basic and acidic residues" evidence="9">
    <location>
        <begin position="220"/>
        <end position="235"/>
    </location>
</feature>
<name>A0AAP0GYH8_9ASTR</name>
<dbReference type="Proteomes" id="UP001408789">
    <property type="component" value="Unassembled WGS sequence"/>
</dbReference>
<feature type="region of interest" description="Disordered" evidence="9">
    <location>
        <begin position="215"/>
        <end position="240"/>
    </location>
</feature>
<feature type="transmembrane region" description="Helical" evidence="8">
    <location>
        <begin position="382"/>
        <end position="401"/>
    </location>
</feature>
<dbReference type="GO" id="GO:0005385">
    <property type="term" value="F:zinc ion transmembrane transporter activity"/>
    <property type="evidence" value="ECO:0007669"/>
    <property type="project" value="InterPro"/>
</dbReference>
<evidence type="ECO:0000256" key="3">
    <source>
        <dbReference type="ARBA" id="ARBA00022448"/>
    </source>
</evidence>
<evidence type="ECO:0000256" key="5">
    <source>
        <dbReference type="ARBA" id="ARBA00022989"/>
    </source>
</evidence>
<dbReference type="GO" id="GO:0005886">
    <property type="term" value="C:plasma membrane"/>
    <property type="evidence" value="ECO:0007669"/>
    <property type="project" value="TreeGrafter"/>
</dbReference>
<feature type="transmembrane region" description="Helical" evidence="8">
    <location>
        <begin position="93"/>
        <end position="114"/>
    </location>
</feature>
<evidence type="ECO:0000256" key="4">
    <source>
        <dbReference type="ARBA" id="ARBA00022692"/>
    </source>
</evidence>
<feature type="transmembrane region" description="Helical" evidence="8">
    <location>
        <begin position="134"/>
        <end position="154"/>
    </location>
</feature>
<feature type="transmembrane region" description="Helical" evidence="8">
    <location>
        <begin position="61"/>
        <end position="81"/>
    </location>
</feature>
<protein>
    <submittedName>
        <fullName evidence="10">Uncharacterized protein</fullName>
    </submittedName>
</protein>
<dbReference type="NCBIfam" id="TIGR00820">
    <property type="entry name" value="zip"/>
    <property type="match status" value="1"/>
</dbReference>
<comment type="similarity">
    <text evidence="2 8">Belongs to the ZIP transporter (TC 2.A.5) family.</text>
</comment>
<dbReference type="EMBL" id="JBCNJP010000016">
    <property type="protein sequence ID" value="KAK9065564.1"/>
    <property type="molecule type" value="Genomic_DNA"/>
</dbReference>
<gene>
    <name evidence="10" type="ORF">SSX86_014965</name>
</gene>
<evidence type="ECO:0000313" key="11">
    <source>
        <dbReference type="Proteomes" id="UP001408789"/>
    </source>
</evidence>
<comment type="caution">
    <text evidence="8">Lacks conserved residue(s) required for the propagation of feature annotation.</text>
</comment>
<keyword evidence="7 8" id="KW-0472">Membrane</keyword>
<comment type="subcellular location">
    <subcellularLocation>
        <location evidence="1 8">Membrane</location>
        <topology evidence="1 8">Multi-pass membrane protein</topology>
    </subcellularLocation>
</comment>
<evidence type="ECO:0000256" key="7">
    <source>
        <dbReference type="ARBA" id="ARBA00023136"/>
    </source>
</evidence>
<dbReference type="Pfam" id="PF02535">
    <property type="entry name" value="Zip"/>
    <property type="match status" value="1"/>
</dbReference>
<evidence type="ECO:0000313" key="10">
    <source>
        <dbReference type="EMBL" id="KAK9065564.1"/>
    </source>
</evidence>
<accession>A0AAP0GYH8</accession>
<feature type="transmembrane region" description="Helical" evidence="8">
    <location>
        <begin position="310"/>
        <end position="330"/>
    </location>
</feature>